<dbReference type="Gene3D" id="3.40.50.1010">
    <property type="entry name" value="5'-nuclease"/>
    <property type="match status" value="1"/>
</dbReference>
<dbReference type="Proteomes" id="UP000324870">
    <property type="component" value="Unassembled WGS sequence"/>
</dbReference>
<comment type="caution">
    <text evidence="2">The sequence shown here is derived from an EMBL/GenBank/DDBJ whole genome shotgun (WGS) entry which is preliminary data.</text>
</comment>
<proteinExistence type="predicted"/>
<evidence type="ECO:0000313" key="2">
    <source>
        <dbReference type="EMBL" id="KAA3160924.1"/>
    </source>
</evidence>
<evidence type="ECO:0000259" key="1">
    <source>
        <dbReference type="Pfam" id="PF01936"/>
    </source>
</evidence>
<dbReference type="RefSeq" id="WP_009596442.1">
    <property type="nucleotide sequence ID" value="NZ_DAIRHV010000001.1"/>
</dbReference>
<organism evidence="2 3">
    <name type="scientific">Alistipes finegoldii</name>
    <dbReference type="NCBI Taxonomy" id="214856"/>
    <lineage>
        <taxon>Bacteria</taxon>
        <taxon>Pseudomonadati</taxon>
        <taxon>Bacteroidota</taxon>
        <taxon>Bacteroidia</taxon>
        <taxon>Bacteroidales</taxon>
        <taxon>Rikenellaceae</taxon>
        <taxon>Alistipes</taxon>
    </lineage>
</organism>
<evidence type="ECO:0000313" key="3">
    <source>
        <dbReference type="Proteomes" id="UP000324870"/>
    </source>
</evidence>
<accession>A0ABQ6S7E2</accession>
<reference evidence="2 3" key="1">
    <citation type="journal article" date="2019" name="Nat. Med.">
        <title>A library of human gut bacterial isolates paired with longitudinal multiomics data enables mechanistic microbiome research.</title>
        <authorList>
            <person name="Poyet M."/>
            <person name="Groussin M."/>
            <person name="Gibbons S.M."/>
            <person name="Avila-Pacheco J."/>
            <person name="Jiang X."/>
            <person name="Kearney S.M."/>
            <person name="Perrotta A.R."/>
            <person name="Berdy B."/>
            <person name="Zhao S."/>
            <person name="Lieberman T.D."/>
            <person name="Swanson P.K."/>
            <person name="Smith M."/>
            <person name="Roesemann S."/>
            <person name="Alexander J.E."/>
            <person name="Rich S.A."/>
            <person name="Livny J."/>
            <person name="Vlamakis H."/>
            <person name="Clish C."/>
            <person name="Bullock K."/>
            <person name="Deik A."/>
            <person name="Scott J."/>
            <person name="Pierce K.A."/>
            <person name="Xavier R.J."/>
            <person name="Alm E.J."/>
        </authorList>
    </citation>
    <scope>NUCLEOTIDE SEQUENCE [LARGE SCALE GENOMIC DNA]</scope>
    <source>
        <strain evidence="2 3">BIOML-A1</strain>
    </source>
</reference>
<sequence length="186" mass="20919">MNEEKECIVIIDNSNVWIEGMKLSALKEGIKSSPIKEKEPCDYSWRLSFGNLLNKVSEGKKVVSTLLVGSRPPKNDSLWTSAKKQGFQVSVFDRNTQGKEKAVDAQIVAQGTKMICTHPNKGVLILLSGDSDFIPLLEICNELGWESEIWAFKSALPCAKKMIQYVTRVNYLDSIFSDIGYRQKKK</sequence>
<keyword evidence="3" id="KW-1185">Reference proteome</keyword>
<gene>
    <name evidence="2" type="ORF">F2A26_01130</name>
</gene>
<name>A0ABQ6S7E2_9BACT</name>
<protein>
    <submittedName>
        <fullName evidence="2">NYN domain-containing protein</fullName>
    </submittedName>
</protein>
<dbReference type="EMBL" id="VVND01000001">
    <property type="protein sequence ID" value="KAA3160924.1"/>
    <property type="molecule type" value="Genomic_DNA"/>
</dbReference>
<feature type="domain" description="NYN" evidence="1">
    <location>
        <begin position="41"/>
        <end position="153"/>
    </location>
</feature>
<dbReference type="InterPro" id="IPR021139">
    <property type="entry name" value="NYN"/>
</dbReference>
<dbReference type="Pfam" id="PF01936">
    <property type="entry name" value="NYN"/>
    <property type="match status" value="1"/>
</dbReference>